<accession>A0AAD5TKH2</accession>
<organism evidence="1 2">
    <name type="scientific">Geranomyces variabilis</name>
    <dbReference type="NCBI Taxonomy" id="109894"/>
    <lineage>
        <taxon>Eukaryota</taxon>
        <taxon>Fungi</taxon>
        <taxon>Fungi incertae sedis</taxon>
        <taxon>Chytridiomycota</taxon>
        <taxon>Chytridiomycota incertae sedis</taxon>
        <taxon>Chytridiomycetes</taxon>
        <taxon>Spizellomycetales</taxon>
        <taxon>Powellomycetaceae</taxon>
        <taxon>Geranomyces</taxon>
    </lineage>
</organism>
<reference evidence="1" key="1">
    <citation type="submission" date="2020-05" db="EMBL/GenBank/DDBJ databases">
        <title>Phylogenomic resolution of chytrid fungi.</title>
        <authorList>
            <person name="Stajich J.E."/>
            <person name="Amses K."/>
            <person name="Simmons R."/>
            <person name="Seto K."/>
            <person name="Myers J."/>
            <person name="Bonds A."/>
            <person name="Quandt C.A."/>
            <person name="Barry K."/>
            <person name="Liu P."/>
            <person name="Grigoriev I."/>
            <person name="Longcore J.E."/>
            <person name="James T.Y."/>
        </authorList>
    </citation>
    <scope>NUCLEOTIDE SEQUENCE</scope>
    <source>
        <strain evidence="1">JEL0379</strain>
    </source>
</reference>
<dbReference type="Proteomes" id="UP001212152">
    <property type="component" value="Unassembled WGS sequence"/>
</dbReference>
<protein>
    <submittedName>
        <fullName evidence="1">Uncharacterized protein</fullName>
    </submittedName>
</protein>
<proteinExistence type="predicted"/>
<evidence type="ECO:0000313" key="1">
    <source>
        <dbReference type="EMBL" id="KAJ3177180.1"/>
    </source>
</evidence>
<keyword evidence="2" id="KW-1185">Reference proteome</keyword>
<gene>
    <name evidence="1" type="ORF">HDU87_004672</name>
</gene>
<evidence type="ECO:0000313" key="2">
    <source>
        <dbReference type="Proteomes" id="UP001212152"/>
    </source>
</evidence>
<comment type="caution">
    <text evidence="1">The sequence shown here is derived from an EMBL/GenBank/DDBJ whole genome shotgun (WGS) entry which is preliminary data.</text>
</comment>
<sequence length="270" mass="30666">MWLAKALLEVLEDEALQFDIINGLVLQVLHHHKDKFAQRILNYERLEAEDFDCLHFILRLHAEYTKVLWRIAFPILWEQLQLPYRINHEGVGGVSASSSVPCVMKMSGYVASASENTMQAVREAVAKIFLPSKVLDLQLAPLARLLDTLVAHMSVANVSADGLQSAHICSLPWPANDWSAFHRLRRQLPSVAIYRYTLYRYSAFHSRRYNPVQHANVHRVSRHHAASPEIAKYTRGGKTISLDPLLLLTAAMALAQEFVNNDTHDTHDDN</sequence>
<dbReference type="AlphaFoldDB" id="A0AAD5TKH2"/>
<name>A0AAD5TKH2_9FUNG</name>
<dbReference type="EMBL" id="JADGJQ010000035">
    <property type="protein sequence ID" value="KAJ3177180.1"/>
    <property type="molecule type" value="Genomic_DNA"/>
</dbReference>